<accession>A0AA38CE53</accession>
<proteinExistence type="predicted"/>
<reference evidence="1 2" key="1">
    <citation type="journal article" date="2021" name="Nat. Plants">
        <title>The Taxus genome provides insights into paclitaxel biosynthesis.</title>
        <authorList>
            <person name="Xiong X."/>
            <person name="Gou J."/>
            <person name="Liao Q."/>
            <person name="Li Y."/>
            <person name="Zhou Q."/>
            <person name="Bi G."/>
            <person name="Li C."/>
            <person name="Du R."/>
            <person name="Wang X."/>
            <person name="Sun T."/>
            <person name="Guo L."/>
            <person name="Liang H."/>
            <person name="Lu P."/>
            <person name="Wu Y."/>
            <person name="Zhang Z."/>
            <person name="Ro D.K."/>
            <person name="Shang Y."/>
            <person name="Huang S."/>
            <person name="Yan J."/>
        </authorList>
    </citation>
    <scope>NUCLEOTIDE SEQUENCE [LARGE SCALE GENOMIC DNA]</scope>
    <source>
        <strain evidence="1">Ta-2019</strain>
    </source>
</reference>
<evidence type="ECO:0000313" key="1">
    <source>
        <dbReference type="EMBL" id="KAH9298745.1"/>
    </source>
</evidence>
<dbReference type="AlphaFoldDB" id="A0AA38CE53"/>
<name>A0AA38CE53_TAXCH</name>
<dbReference type="EMBL" id="JAHRHJ020000010">
    <property type="protein sequence ID" value="KAH9298745.1"/>
    <property type="molecule type" value="Genomic_DNA"/>
</dbReference>
<dbReference type="Proteomes" id="UP000824469">
    <property type="component" value="Unassembled WGS sequence"/>
</dbReference>
<protein>
    <submittedName>
        <fullName evidence="1">Uncharacterized protein</fullName>
    </submittedName>
</protein>
<feature type="non-terminal residue" evidence="1">
    <location>
        <position position="1"/>
    </location>
</feature>
<comment type="caution">
    <text evidence="1">The sequence shown here is derived from an EMBL/GenBank/DDBJ whole genome shotgun (WGS) entry which is preliminary data.</text>
</comment>
<organism evidence="1 2">
    <name type="scientific">Taxus chinensis</name>
    <name type="common">Chinese yew</name>
    <name type="synonym">Taxus wallichiana var. chinensis</name>
    <dbReference type="NCBI Taxonomy" id="29808"/>
    <lineage>
        <taxon>Eukaryota</taxon>
        <taxon>Viridiplantae</taxon>
        <taxon>Streptophyta</taxon>
        <taxon>Embryophyta</taxon>
        <taxon>Tracheophyta</taxon>
        <taxon>Spermatophyta</taxon>
        <taxon>Pinopsida</taxon>
        <taxon>Pinidae</taxon>
        <taxon>Conifers II</taxon>
        <taxon>Cupressales</taxon>
        <taxon>Taxaceae</taxon>
        <taxon>Taxus</taxon>
    </lineage>
</organism>
<gene>
    <name evidence="1" type="ORF">KI387_030427</name>
</gene>
<evidence type="ECO:0000313" key="2">
    <source>
        <dbReference type="Proteomes" id="UP000824469"/>
    </source>
</evidence>
<sequence>YGIRVSPSNALNIPLGWIGVVMILDDGTWHIGKSNSDIVVMCTNHVVIVNQLHWKLDCGYQ</sequence>
<keyword evidence="2" id="KW-1185">Reference proteome</keyword>
<feature type="non-terminal residue" evidence="1">
    <location>
        <position position="61"/>
    </location>
</feature>